<dbReference type="EMBL" id="BK014735">
    <property type="protein sequence ID" value="DAD73380.1"/>
    <property type="molecule type" value="Genomic_DNA"/>
</dbReference>
<proteinExistence type="predicted"/>
<reference evidence="1" key="1">
    <citation type="journal article" date="2021" name="Proc. Natl. Acad. Sci. U.S.A.">
        <title>A Catalog of Tens of Thousands of Viruses from Human Metagenomes Reveals Hidden Associations with Chronic Diseases.</title>
        <authorList>
            <person name="Tisza M.J."/>
            <person name="Buck C.B."/>
        </authorList>
    </citation>
    <scope>NUCLEOTIDE SEQUENCE</scope>
    <source>
        <strain evidence="1">CtKm44</strain>
    </source>
</reference>
<protein>
    <submittedName>
        <fullName evidence="1">Uncharacterized protein</fullName>
    </submittedName>
</protein>
<organism evidence="1">
    <name type="scientific">Siphoviridae sp. ctKm44</name>
    <dbReference type="NCBI Taxonomy" id="2826245"/>
    <lineage>
        <taxon>Viruses</taxon>
        <taxon>Duplodnaviria</taxon>
        <taxon>Heunggongvirae</taxon>
        <taxon>Uroviricota</taxon>
        <taxon>Caudoviricetes</taxon>
    </lineage>
</organism>
<name>A0A8S5LTQ2_9CAUD</name>
<evidence type="ECO:0000313" key="1">
    <source>
        <dbReference type="EMBL" id="DAD73380.1"/>
    </source>
</evidence>
<accession>A0A8S5LTQ2</accession>
<sequence length="84" mass="9770">MAVILEDYGVVRVTNHLPNHYTFVIPLDGPRDIALADIATELNVYHNMMMFKGERYYAVSGVQKHMEMDDSRWIATIESRRINE</sequence>